<dbReference type="Proteomes" id="UP001317822">
    <property type="component" value="Chromosome"/>
</dbReference>
<evidence type="ECO:0000313" key="2">
    <source>
        <dbReference type="EMBL" id="BDU16836.1"/>
    </source>
</evidence>
<keyword evidence="3" id="KW-1185">Reference proteome</keyword>
<accession>A0ABN6UKN8</accession>
<keyword evidence="1" id="KW-1133">Transmembrane helix</keyword>
<feature type="transmembrane region" description="Helical" evidence="1">
    <location>
        <begin position="20"/>
        <end position="38"/>
    </location>
</feature>
<dbReference type="EMBL" id="AP027041">
    <property type="protein sequence ID" value="BDU16836.1"/>
    <property type="molecule type" value="Genomic_DNA"/>
</dbReference>
<sequence>MKTDKPARSDRVEQAMRWTILAALGAAVWWAVAMGSVAG</sequence>
<keyword evidence="1" id="KW-0812">Transmembrane</keyword>
<gene>
    <name evidence="2" type="ORF">LA521A_20370</name>
</gene>
<organism evidence="2 3">
    <name type="scientific">Lysobacter auxotrophicus</name>
    <dbReference type="NCBI Taxonomy" id="2992573"/>
    <lineage>
        <taxon>Bacteria</taxon>
        <taxon>Pseudomonadati</taxon>
        <taxon>Pseudomonadota</taxon>
        <taxon>Gammaproteobacteria</taxon>
        <taxon>Lysobacterales</taxon>
        <taxon>Lysobacteraceae</taxon>
        <taxon>Lysobacter</taxon>
    </lineage>
</organism>
<evidence type="ECO:0000256" key="1">
    <source>
        <dbReference type="SAM" id="Phobius"/>
    </source>
</evidence>
<evidence type="ECO:0000313" key="3">
    <source>
        <dbReference type="Proteomes" id="UP001317822"/>
    </source>
</evidence>
<reference evidence="2 3" key="1">
    <citation type="journal article" date="2023" name="Int. J. Syst. Evol. Microbiol.">
        <title>Physiological and genomic analyses of cobalamin (vitamin B12)-auxotrophy of Lysobacter auxotrophicus sp. nov., a methionine-auxotrophic chitinolytic bacterium isolated from chitin-treated soil.</title>
        <authorList>
            <person name="Saito A."/>
            <person name="Dohra H."/>
            <person name="Hamada M."/>
            <person name="Moriuchi R."/>
            <person name="Kotsuchibashi Y."/>
            <person name="Mori K."/>
        </authorList>
    </citation>
    <scope>NUCLEOTIDE SEQUENCE [LARGE SCALE GENOMIC DNA]</scope>
    <source>
        <strain evidence="2 3">5-21a</strain>
    </source>
</reference>
<protein>
    <submittedName>
        <fullName evidence="2">Uncharacterized protein</fullName>
    </submittedName>
</protein>
<proteinExistence type="predicted"/>
<name>A0ABN6UKN8_9GAMM</name>
<keyword evidence="1" id="KW-0472">Membrane</keyword>